<dbReference type="Proteomes" id="UP000250744">
    <property type="component" value="Unassembled WGS sequence"/>
</dbReference>
<evidence type="ECO:0000256" key="7">
    <source>
        <dbReference type="ARBA" id="ARBA00022989"/>
    </source>
</evidence>
<evidence type="ECO:0000259" key="11">
    <source>
        <dbReference type="Pfam" id="PF12019"/>
    </source>
</evidence>
<accession>A0A364NJZ8</accession>
<dbReference type="Gene3D" id="3.55.40.10">
    <property type="entry name" value="minor pseudopilin epsh domain"/>
    <property type="match status" value="1"/>
</dbReference>
<dbReference type="SUPFAM" id="SSF54523">
    <property type="entry name" value="Pili subunits"/>
    <property type="match status" value="1"/>
</dbReference>
<keyword evidence="3" id="KW-1003">Cell membrane</keyword>
<protein>
    <recommendedName>
        <fullName evidence="2">Type II secretion system protein H</fullName>
    </recommendedName>
    <alternativeName>
        <fullName evidence="10">General secretion pathway protein H</fullName>
    </alternativeName>
</protein>
<evidence type="ECO:0000256" key="8">
    <source>
        <dbReference type="ARBA" id="ARBA00023136"/>
    </source>
</evidence>
<gene>
    <name evidence="12" type="ORF">DN062_13395</name>
</gene>
<dbReference type="Pfam" id="PF07963">
    <property type="entry name" value="N_methyl"/>
    <property type="match status" value="1"/>
</dbReference>
<reference evidence="12 13" key="1">
    <citation type="submission" date="2018-06" db="EMBL/GenBank/DDBJ databases">
        <title>Nitrincola tibetense sp. nov., isolated from Lake XuguoCo on Tibetan Plateau.</title>
        <authorList>
            <person name="Xing P."/>
        </authorList>
    </citation>
    <scope>NUCLEOTIDE SEQUENCE [LARGE SCALE GENOMIC DNA]</scope>
    <source>
        <strain evidence="13">xg18</strain>
    </source>
</reference>
<organism evidence="12 13">
    <name type="scientific">Nitrincola tibetensis</name>
    <dbReference type="NCBI Taxonomy" id="2219697"/>
    <lineage>
        <taxon>Bacteria</taxon>
        <taxon>Pseudomonadati</taxon>
        <taxon>Pseudomonadota</taxon>
        <taxon>Gammaproteobacteria</taxon>
        <taxon>Oceanospirillales</taxon>
        <taxon>Oceanospirillaceae</taxon>
        <taxon>Nitrincola</taxon>
    </lineage>
</organism>
<feature type="domain" description="General secretion pathway GspH" evidence="11">
    <location>
        <begin position="47"/>
        <end position="165"/>
    </location>
</feature>
<keyword evidence="6" id="KW-0812">Transmembrane</keyword>
<evidence type="ECO:0000256" key="5">
    <source>
        <dbReference type="ARBA" id="ARBA00022519"/>
    </source>
</evidence>
<dbReference type="EMBL" id="QKRX01000010">
    <property type="protein sequence ID" value="RAU17449.1"/>
    <property type="molecule type" value="Genomic_DNA"/>
</dbReference>
<comment type="similarity">
    <text evidence="9">Belongs to the GSP H family.</text>
</comment>
<keyword evidence="7" id="KW-1133">Transmembrane helix</keyword>
<proteinExistence type="inferred from homology"/>
<dbReference type="AlphaFoldDB" id="A0A364NJZ8"/>
<dbReference type="Pfam" id="PF12019">
    <property type="entry name" value="GspH"/>
    <property type="match status" value="1"/>
</dbReference>
<evidence type="ECO:0000256" key="10">
    <source>
        <dbReference type="ARBA" id="ARBA00030775"/>
    </source>
</evidence>
<sequence length="174" mass="19641">MSAFRMQGYTLLELMVTLLLLTILLLQGVPAFSNMSQKMRQESRVLDLLSLLSYARMQAVTHRQSVTLCRTLDGLECVGQEVNGASEWLGVLVFIDKNQSRQYDPLIDQVLRVHFFLGNGQVLWNRGDNLTYQADGTVTGYSNGTFRVRSINEDKGYNLVISLAGRVRRESVGY</sequence>
<keyword evidence="5" id="KW-0997">Cell inner membrane</keyword>
<evidence type="ECO:0000256" key="2">
    <source>
        <dbReference type="ARBA" id="ARBA00021549"/>
    </source>
</evidence>
<evidence type="ECO:0000313" key="13">
    <source>
        <dbReference type="Proteomes" id="UP000250744"/>
    </source>
</evidence>
<comment type="caution">
    <text evidence="12">The sequence shown here is derived from an EMBL/GenBank/DDBJ whole genome shotgun (WGS) entry which is preliminary data.</text>
</comment>
<keyword evidence="13" id="KW-1185">Reference proteome</keyword>
<dbReference type="InterPro" id="IPR022346">
    <property type="entry name" value="T2SS_GspH"/>
</dbReference>
<dbReference type="GO" id="GO:0005886">
    <property type="term" value="C:plasma membrane"/>
    <property type="evidence" value="ECO:0007669"/>
    <property type="project" value="UniProtKB-SubCell"/>
</dbReference>
<dbReference type="OrthoDB" id="5624462at2"/>
<dbReference type="RefSeq" id="WP_112159849.1">
    <property type="nucleotide sequence ID" value="NZ_QKRX01000010.1"/>
</dbReference>
<keyword evidence="8" id="KW-0472">Membrane</keyword>
<evidence type="ECO:0000256" key="6">
    <source>
        <dbReference type="ARBA" id="ARBA00022692"/>
    </source>
</evidence>
<keyword evidence="4" id="KW-0488">Methylation</keyword>
<evidence type="ECO:0000313" key="12">
    <source>
        <dbReference type="EMBL" id="RAU17449.1"/>
    </source>
</evidence>
<dbReference type="GO" id="GO:0015628">
    <property type="term" value="P:protein secretion by the type II secretion system"/>
    <property type="evidence" value="ECO:0007669"/>
    <property type="project" value="InterPro"/>
</dbReference>
<evidence type="ECO:0000256" key="4">
    <source>
        <dbReference type="ARBA" id="ARBA00022481"/>
    </source>
</evidence>
<dbReference type="InterPro" id="IPR012902">
    <property type="entry name" value="N_methyl_site"/>
</dbReference>
<evidence type="ECO:0000256" key="1">
    <source>
        <dbReference type="ARBA" id="ARBA00004377"/>
    </source>
</evidence>
<dbReference type="InterPro" id="IPR045584">
    <property type="entry name" value="Pilin-like"/>
</dbReference>
<evidence type="ECO:0000256" key="9">
    <source>
        <dbReference type="ARBA" id="ARBA00025772"/>
    </source>
</evidence>
<name>A0A364NJZ8_9GAMM</name>
<dbReference type="NCBIfam" id="TIGR02532">
    <property type="entry name" value="IV_pilin_GFxxxE"/>
    <property type="match status" value="1"/>
</dbReference>
<evidence type="ECO:0000256" key="3">
    <source>
        <dbReference type="ARBA" id="ARBA00022475"/>
    </source>
</evidence>
<comment type="subcellular location">
    <subcellularLocation>
        <location evidence="1">Cell inner membrane</location>
        <topology evidence="1">Single-pass membrane protein</topology>
    </subcellularLocation>
</comment>
<dbReference type="GO" id="GO:0015627">
    <property type="term" value="C:type II protein secretion system complex"/>
    <property type="evidence" value="ECO:0007669"/>
    <property type="project" value="InterPro"/>
</dbReference>